<protein>
    <recommendedName>
        <fullName evidence="3">Phenol degradation protein meta</fullName>
    </recommendedName>
</protein>
<reference evidence="1 2" key="1">
    <citation type="submission" date="2020-08" db="EMBL/GenBank/DDBJ databases">
        <title>Genomic Encyclopedia of Type Strains, Phase IV (KMG-IV): sequencing the most valuable type-strain genomes for metagenomic binning, comparative biology and taxonomic classification.</title>
        <authorList>
            <person name="Goeker M."/>
        </authorList>
    </citation>
    <scope>NUCLEOTIDE SEQUENCE [LARGE SCALE GENOMIC DNA]</scope>
    <source>
        <strain evidence="1 2">DSM 23958</strain>
    </source>
</reference>
<evidence type="ECO:0000313" key="2">
    <source>
        <dbReference type="Proteomes" id="UP000554837"/>
    </source>
</evidence>
<organism evidence="1 2">
    <name type="scientific">Inhella inkyongensis</name>
    <dbReference type="NCBI Taxonomy" id="392593"/>
    <lineage>
        <taxon>Bacteria</taxon>
        <taxon>Pseudomonadati</taxon>
        <taxon>Pseudomonadota</taxon>
        <taxon>Betaproteobacteria</taxon>
        <taxon>Burkholderiales</taxon>
        <taxon>Sphaerotilaceae</taxon>
        <taxon>Inhella</taxon>
    </lineage>
</organism>
<accession>A0A840S3U8</accession>
<dbReference type="InterPro" id="IPR025737">
    <property type="entry name" value="FApF"/>
</dbReference>
<comment type="caution">
    <text evidence="1">The sequence shown here is derived from an EMBL/GenBank/DDBJ whole genome shotgun (WGS) entry which is preliminary data.</text>
</comment>
<name>A0A840S3U8_9BURK</name>
<gene>
    <name evidence="1" type="ORF">HNQ51_000797</name>
</gene>
<proteinExistence type="predicted"/>
<evidence type="ECO:0000313" key="1">
    <source>
        <dbReference type="EMBL" id="MBB5203504.1"/>
    </source>
</evidence>
<sequence>MKPNSFLQSALALGVGVALCTPVVATERGALRALNGAPGAEISSPQFPGLYGQFWLQRYEADRFTDGSGNTPRVALSTPAGTVQVRREGSIDATVFVMRGTWLTEQRVGEGKFGISAALPLVRLKQSLRLTGEFGAGIPAGVQATVQGQLDALARASSGSRSGAADLELMPYVDWQSDTDRLALGLGVVAPTGRFDASSAVNPGAGKFWTLRPLLVAARVWENGLEAGLRATYSINGRNRDTHNRSGQYLAADFGAHYALSEAYKLGLQGFVNWQTTADRCADPVLSLCGKVRVMGLGPSLSFTSEDGRLFMDAKVLKEFGARNRPEGLSVWLRANVRLDD</sequence>
<keyword evidence="2" id="KW-1185">Reference proteome</keyword>
<dbReference type="EMBL" id="JACHHO010000001">
    <property type="protein sequence ID" value="MBB5203504.1"/>
    <property type="molecule type" value="Genomic_DNA"/>
</dbReference>
<dbReference type="AlphaFoldDB" id="A0A840S3U8"/>
<dbReference type="RefSeq" id="WP_175423677.1">
    <property type="nucleotide sequence ID" value="NZ_CP040709.1"/>
</dbReference>
<dbReference type="Pfam" id="PF13557">
    <property type="entry name" value="Phenol_MetA_deg"/>
    <property type="match status" value="1"/>
</dbReference>
<dbReference type="Proteomes" id="UP000554837">
    <property type="component" value="Unassembled WGS sequence"/>
</dbReference>
<evidence type="ECO:0008006" key="3">
    <source>
        <dbReference type="Google" id="ProtNLM"/>
    </source>
</evidence>